<gene>
    <name evidence="1" type="ORF">A3J93_05530</name>
</gene>
<dbReference type="PIRSF" id="PIRSF012508">
    <property type="entry name" value="YerC"/>
    <property type="match status" value="1"/>
</dbReference>
<dbReference type="SUPFAM" id="SSF48295">
    <property type="entry name" value="TrpR-like"/>
    <property type="match status" value="1"/>
</dbReference>
<dbReference type="GO" id="GO:0043565">
    <property type="term" value="F:sequence-specific DNA binding"/>
    <property type="evidence" value="ECO:0007669"/>
    <property type="project" value="InterPro"/>
</dbReference>
<dbReference type="Gene3D" id="1.10.1270.10">
    <property type="entry name" value="TrpR-like"/>
    <property type="match status" value="1"/>
</dbReference>
<dbReference type="PANTHER" id="PTHR40080:SF1">
    <property type="entry name" value="TRPR-LIKE PROTEIN YERC_YECD"/>
    <property type="match status" value="1"/>
</dbReference>
<name>A0A1F6NVW4_9BACT</name>
<dbReference type="Pfam" id="PF01371">
    <property type="entry name" value="Trp_repressor"/>
    <property type="match status" value="1"/>
</dbReference>
<comment type="caution">
    <text evidence="1">The sequence shown here is derived from an EMBL/GenBank/DDBJ whole genome shotgun (WGS) entry which is preliminary data.</text>
</comment>
<dbReference type="STRING" id="1798704.A3J93_05530"/>
<dbReference type="InterPro" id="IPR010921">
    <property type="entry name" value="Trp_repressor/repl_initiator"/>
</dbReference>
<dbReference type="PANTHER" id="PTHR40080">
    <property type="entry name" value="LMO1763 PROTEIN"/>
    <property type="match status" value="1"/>
</dbReference>
<dbReference type="InterPro" id="IPR038116">
    <property type="entry name" value="TrpR-like_sf"/>
</dbReference>
<proteinExistence type="predicted"/>
<dbReference type="GO" id="GO:0003700">
    <property type="term" value="F:DNA-binding transcription factor activity"/>
    <property type="evidence" value="ECO:0007669"/>
    <property type="project" value="InterPro"/>
</dbReference>
<dbReference type="NCBIfam" id="TIGR02531">
    <property type="entry name" value="yecD_yerC"/>
    <property type="match status" value="1"/>
</dbReference>
<dbReference type="InterPro" id="IPR013368">
    <property type="entry name" value="YecD_YerC"/>
</dbReference>
<dbReference type="EMBL" id="MFQZ01000007">
    <property type="protein sequence ID" value="OGH88086.1"/>
    <property type="molecule type" value="Genomic_DNA"/>
</dbReference>
<sequence length="97" mass="11111">MKTYRTQKLKKLADAFLSLKDSEQMLNFLRDLCTLEELEELSARFEVAEMLAKGMSYRKISSIAKVSTTTITRIALWLEHGEGGYKAVLNKKKKHSV</sequence>
<protein>
    <recommendedName>
        <fullName evidence="3">DNA-binding transcriptional regulator</fullName>
    </recommendedName>
</protein>
<evidence type="ECO:0000313" key="1">
    <source>
        <dbReference type="EMBL" id="OGH88086.1"/>
    </source>
</evidence>
<reference evidence="1 2" key="1">
    <citation type="journal article" date="2016" name="Nat. Commun.">
        <title>Thousands of microbial genomes shed light on interconnected biogeochemical processes in an aquifer system.</title>
        <authorList>
            <person name="Anantharaman K."/>
            <person name="Brown C.T."/>
            <person name="Hug L.A."/>
            <person name="Sharon I."/>
            <person name="Castelle C.J."/>
            <person name="Probst A.J."/>
            <person name="Thomas B.C."/>
            <person name="Singh A."/>
            <person name="Wilkins M.J."/>
            <person name="Karaoz U."/>
            <person name="Brodie E.L."/>
            <person name="Williams K.H."/>
            <person name="Hubbard S.S."/>
            <person name="Banfield J.F."/>
        </authorList>
    </citation>
    <scope>NUCLEOTIDE SEQUENCE [LARGE SCALE GENOMIC DNA]</scope>
</reference>
<dbReference type="Proteomes" id="UP000177907">
    <property type="component" value="Unassembled WGS sequence"/>
</dbReference>
<dbReference type="AlphaFoldDB" id="A0A1F6NVW4"/>
<evidence type="ECO:0000313" key="2">
    <source>
        <dbReference type="Proteomes" id="UP000177907"/>
    </source>
</evidence>
<organism evidence="1 2">
    <name type="scientific">Candidatus Magasanikbacteria bacterium RIFOXYC2_FULL_42_28</name>
    <dbReference type="NCBI Taxonomy" id="1798704"/>
    <lineage>
        <taxon>Bacteria</taxon>
        <taxon>Candidatus Magasanikiibacteriota</taxon>
    </lineage>
</organism>
<accession>A0A1F6NVW4</accession>
<evidence type="ECO:0008006" key="3">
    <source>
        <dbReference type="Google" id="ProtNLM"/>
    </source>
</evidence>
<dbReference type="InterPro" id="IPR000831">
    <property type="entry name" value="Trp_repress"/>
</dbReference>